<dbReference type="PANTHER" id="PTHR11741:SF0">
    <property type="entry name" value="ELONGATION FACTOR TS, MITOCHONDRIAL"/>
    <property type="match status" value="1"/>
</dbReference>
<dbReference type="InterPro" id="IPR009060">
    <property type="entry name" value="UBA-like_sf"/>
</dbReference>
<evidence type="ECO:0000313" key="8">
    <source>
        <dbReference type="Proteomes" id="UP000046395"/>
    </source>
</evidence>
<evidence type="ECO:0000313" key="9">
    <source>
        <dbReference type="WBParaSite" id="TMUE_3000014530.1"/>
    </source>
</evidence>
<keyword evidence="2 4" id="KW-0251">Elongation factor</keyword>
<comment type="similarity">
    <text evidence="1 4 5">Belongs to the EF-Ts family.</text>
</comment>
<sequence>MNWLPVVPLTVSFLRGCSKMAVQPGSKDLLLKLRRKTNYSYLNCRRALEKFDYNFEQAEKWLTETALREGWQKAAKLAGRSASQGLIGINLKDAGGALVEVNCETDFVARTSGFRQLVSAIASACRAAIVGNQRALGKSLCKRIQVPVSELSRTVVEHDGKSSPLDDLIALSMSTFGEKVCLRRCTCLLTSDDIFLSGYVHPKPSSANDPLVGQYGALVAFKSSGDDAEGLDYVDVGQKLCQHVVGMNPKSIGLSSEDSDDSTAPPTQKAEVDRSSESTEEVDDEALYSRTELNSATELLRQTFLLDPNQTVGQFLKAKRCDVYDFARFSLDEEVEDNGK</sequence>
<keyword evidence="3 4" id="KW-0648">Protein biosynthesis</keyword>
<protein>
    <recommendedName>
        <fullName evidence="4">Elongation factor Ts, mitochondrial</fullName>
        <shortName evidence="4">EF-Ts</shortName>
        <shortName evidence="4">EF-TsMt</shortName>
    </recommendedName>
</protein>
<name>A0A5S6R4U2_TRIMR</name>
<dbReference type="GO" id="GO:0070125">
    <property type="term" value="P:mitochondrial translational elongation"/>
    <property type="evidence" value="ECO:0007669"/>
    <property type="project" value="TreeGrafter"/>
</dbReference>
<evidence type="ECO:0000259" key="7">
    <source>
        <dbReference type="Pfam" id="PF00889"/>
    </source>
</evidence>
<dbReference type="AlphaFoldDB" id="A0A5S6R4U2"/>
<evidence type="ECO:0000256" key="3">
    <source>
        <dbReference type="ARBA" id="ARBA00022917"/>
    </source>
</evidence>
<dbReference type="Gene3D" id="1.10.8.10">
    <property type="entry name" value="DNA helicase RuvA subunit, C-terminal domain"/>
    <property type="match status" value="1"/>
</dbReference>
<accession>A0A5S6R4U2</accession>
<keyword evidence="4" id="KW-0496">Mitochondrion</keyword>
<dbReference type="WBParaSite" id="TMUE_3000014530.1">
    <property type="protein sequence ID" value="TMUE_3000014530.1"/>
    <property type="gene ID" value="WBGene00285752"/>
</dbReference>
<dbReference type="GO" id="GO:0003746">
    <property type="term" value="F:translation elongation factor activity"/>
    <property type="evidence" value="ECO:0007669"/>
    <property type="project" value="UniProtKB-UniRule"/>
</dbReference>
<dbReference type="GO" id="GO:0005739">
    <property type="term" value="C:mitochondrion"/>
    <property type="evidence" value="ECO:0007669"/>
    <property type="project" value="UniProtKB-SubCell"/>
</dbReference>
<dbReference type="STRING" id="70415.A0A5S6R4U2"/>
<dbReference type="InterPro" id="IPR018101">
    <property type="entry name" value="Transl_elong_Ts_CS"/>
</dbReference>
<dbReference type="InterPro" id="IPR014039">
    <property type="entry name" value="Transl_elong_EFTs/EF1B_dimer"/>
</dbReference>
<keyword evidence="8" id="KW-1185">Reference proteome</keyword>
<feature type="region of interest" description="Disordered" evidence="6">
    <location>
        <begin position="251"/>
        <end position="286"/>
    </location>
</feature>
<evidence type="ECO:0000256" key="1">
    <source>
        <dbReference type="ARBA" id="ARBA00005532"/>
    </source>
</evidence>
<dbReference type="HAMAP" id="MF_00050">
    <property type="entry name" value="EF_Ts"/>
    <property type="match status" value="1"/>
</dbReference>
<organism evidence="8 9">
    <name type="scientific">Trichuris muris</name>
    <name type="common">Mouse whipworm</name>
    <dbReference type="NCBI Taxonomy" id="70415"/>
    <lineage>
        <taxon>Eukaryota</taxon>
        <taxon>Metazoa</taxon>
        <taxon>Ecdysozoa</taxon>
        <taxon>Nematoda</taxon>
        <taxon>Enoplea</taxon>
        <taxon>Dorylaimia</taxon>
        <taxon>Trichinellida</taxon>
        <taxon>Trichuridae</taxon>
        <taxon>Trichuris</taxon>
    </lineage>
</organism>
<dbReference type="PANTHER" id="PTHR11741">
    <property type="entry name" value="ELONGATION FACTOR TS"/>
    <property type="match status" value="1"/>
</dbReference>
<evidence type="ECO:0000256" key="2">
    <source>
        <dbReference type="ARBA" id="ARBA00022768"/>
    </source>
</evidence>
<dbReference type="NCBIfam" id="TIGR00116">
    <property type="entry name" value="tsf"/>
    <property type="match status" value="1"/>
</dbReference>
<comment type="subcellular location">
    <subcellularLocation>
        <location evidence="4">Mitochondrion</location>
    </subcellularLocation>
</comment>
<dbReference type="Pfam" id="PF25025">
    <property type="entry name" value="EF-Ts_N"/>
    <property type="match status" value="1"/>
</dbReference>
<dbReference type="PROSITE" id="PS01127">
    <property type="entry name" value="EF_TS_2"/>
    <property type="match status" value="1"/>
</dbReference>
<proteinExistence type="inferred from homology"/>
<dbReference type="SUPFAM" id="SSF46934">
    <property type="entry name" value="UBA-like"/>
    <property type="match status" value="1"/>
</dbReference>
<dbReference type="SUPFAM" id="SSF54713">
    <property type="entry name" value="Elongation factor Ts (EF-Ts), dimerisation domain"/>
    <property type="match status" value="1"/>
</dbReference>
<dbReference type="InterPro" id="IPR036402">
    <property type="entry name" value="EF-Ts_dimer_sf"/>
</dbReference>
<feature type="domain" description="Translation elongation factor EFTs/EF1B dimerisation" evidence="7">
    <location>
        <begin position="96"/>
        <end position="332"/>
    </location>
</feature>
<dbReference type="Proteomes" id="UP000046395">
    <property type="component" value="Unassembled WGS sequence"/>
</dbReference>
<evidence type="ECO:0000256" key="4">
    <source>
        <dbReference type="HAMAP-Rule" id="MF_03135"/>
    </source>
</evidence>
<reference evidence="9" key="1">
    <citation type="submission" date="2019-12" db="UniProtKB">
        <authorList>
            <consortium name="WormBaseParasite"/>
        </authorList>
    </citation>
    <scope>IDENTIFICATION</scope>
</reference>
<dbReference type="InterPro" id="IPR001816">
    <property type="entry name" value="Transl_elong_EFTs/EF1B"/>
</dbReference>
<dbReference type="Gene3D" id="3.30.479.20">
    <property type="entry name" value="Elongation factor Ts, dimerisation domain"/>
    <property type="match status" value="2"/>
</dbReference>
<dbReference type="CDD" id="cd14275">
    <property type="entry name" value="UBA_EF-Ts"/>
    <property type="match status" value="1"/>
</dbReference>
<dbReference type="Pfam" id="PF00889">
    <property type="entry name" value="EF_TS"/>
    <property type="match status" value="1"/>
</dbReference>
<evidence type="ECO:0000256" key="6">
    <source>
        <dbReference type="SAM" id="MobiDB-lite"/>
    </source>
</evidence>
<evidence type="ECO:0000256" key="5">
    <source>
        <dbReference type="RuleBase" id="RU000642"/>
    </source>
</evidence>
<comment type="function">
    <text evidence="4 5">Associates with the EF-Tu.GDP complex and induces the exchange of GDP to GTP. It remains bound to the aminoacyl-tRNA.EF-Tu.GTP complex up to the GTP hydrolysis stage on the ribosome.</text>
</comment>